<proteinExistence type="predicted"/>
<evidence type="ECO:0000313" key="3">
    <source>
        <dbReference type="Proteomes" id="UP000218944"/>
    </source>
</evidence>
<name>A0A2A2D798_9ACTN</name>
<sequence>MPGPSAPPEGLLYIQDTKAGPGIATRLGITPATYRKWRMRKEGPESFRLGKRVVARVEAIDEYIAKQEERAKQAKPEMRPAEARLGSRGPAQRAA</sequence>
<reference evidence="2 3" key="1">
    <citation type="submission" date="2017-08" db="EMBL/GenBank/DDBJ databases">
        <title>Genome sequence of Streptomyces albireticuli NRRL B-1670.</title>
        <authorList>
            <person name="Graham D.E."/>
            <person name="Mahan K.M."/>
            <person name="Klingeman D.M."/>
            <person name="Hettich R.L."/>
            <person name="Parry R.J."/>
            <person name="Spain J.C."/>
        </authorList>
    </citation>
    <scope>NUCLEOTIDE SEQUENCE [LARGE SCALE GENOMIC DNA]</scope>
    <source>
        <strain evidence="2 3">NRRL B-1670</strain>
    </source>
</reference>
<dbReference type="AlphaFoldDB" id="A0A2A2D798"/>
<protein>
    <recommendedName>
        <fullName evidence="4">DNA-binding protein</fullName>
    </recommendedName>
</protein>
<evidence type="ECO:0008006" key="4">
    <source>
        <dbReference type="Google" id="ProtNLM"/>
    </source>
</evidence>
<organism evidence="2 3">
    <name type="scientific">Streptomyces albireticuli</name>
    <dbReference type="NCBI Taxonomy" id="1940"/>
    <lineage>
        <taxon>Bacteria</taxon>
        <taxon>Bacillati</taxon>
        <taxon>Actinomycetota</taxon>
        <taxon>Actinomycetes</taxon>
        <taxon>Kitasatosporales</taxon>
        <taxon>Streptomycetaceae</taxon>
        <taxon>Streptomyces</taxon>
    </lineage>
</organism>
<dbReference type="EMBL" id="NSJV01000373">
    <property type="protein sequence ID" value="PAU47385.1"/>
    <property type="molecule type" value="Genomic_DNA"/>
</dbReference>
<dbReference type="Proteomes" id="UP000218944">
    <property type="component" value="Unassembled WGS sequence"/>
</dbReference>
<evidence type="ECO:0000256" key="1">
    <source>
        <dbReference type="SAM" id="MobiDB-lite"/>
    </source>
</evidence>
<comment type="caution">
    <text evidence="2">The sequence shown here is derived from an EMBL/GenBank/DDBJ whole genome shotgun (WGS) entry which is preliminary data.</text>
</comment>
<dbReference type="RefSeq" id="WP_095582171.1">
    <property type="nucleotide sequence ID" value="NZ_JAJQQS010000014.1"/>
</dbReference>
<keyword evidence="3" id="KW-1185">Reference proteome</keyword>
<gene>
    <name evidence="2" type="ORF">CK936_19060</name>
</gene>
<evidence type="ECO:0000313" key="2">
    <source>
        <dbReference type="EMBL" id="PAU47385.1"/>
    </source>
</evidence>
<accession>A0A2A2D798</accession>
<feature type="compositionally biased region" description="Basic and acidic residues" evidence="1">
    <location>
        <begin position="68"/>
        <end position="82"/>
    </location>
</feature>
<feature type="region of interest" description="Disordered" evidence="1">
    <location>
        <begin position="68"/>
        <end position="95"/>
    </location>
</feature>